<evidence type="ECO:0000313" key="3">
    <source>
        <dbReference type="EMBL" id="EDV04001.1"/>
    </source>
</evidence>
<comment type="caution">
    <text evidence="3">The sequence shown here is derived from an EMBL/GenBank/DDBJ whole genome shotgun (WGS) entry which is preliminary data.</text>
</comment>
<feature type="domain" description="Outer membrane protein SusF N-terminal" evidence="1">
    <location>
        <begin position="30"/>
        <end position="173"/>
    </location>
</feature>
<dbReference type="Pfam" id="PF26120">
    <property type="entry name" value="CBM_1st_SusF"/>
    <property type="match status" value="1"/>
</dbReference>
<dbReference type="eggNOG" id="ENOG5033Q7G">
    <property type="taxonomic scope" value="Bacteria"/>
</dbReference>
<evidence type="ECO:0000313" key="4">
    <source>
        <dbReference type="Proteomes" id="UP000004596"/>
    </source>
</evidence>
<evidence type="ECO:0000259" key="2">
    <source>
        <dbReference type="Pfam" id="PF26120"/>
    </source>
</evidence>
<feature type="domain" description="SusF first starch specific CBM" evidence="2">
    <location>
        <begin position="181"/>
        <end position="297"/>
    </location>
</feature>
<dbReference type="EMBL" id="ABJL02000008">
    <property type="protein sequence ID" value="EDV04001.1"/>
    <property type="molecule type" value="Genomic_DNA"/>
</dbReference>
<dbReference type="InterPro" id="IPR033408">
    <property type="entry name" value="SusF_N"/>
</dbReference>
<dbReference type="Gene3D" id="2.60.40.3640">
    <property type="match status" value="1"/>
</dbReference>
<dbReference type="GO" id="GO:2001070">
    <property type="term" value="F:starch binding"/>
    <property type="evidence" value="ECO:0007669"/>
    <property type="project" value="InterPro"/>
</dbReference>
<proteinExistence type="predicted"/>
<dbReference type="GO" id="GO:0019867">
    <property type="term" value="C:outer membrane"/>
    <property type="evidence" value="ECO:0007669"/>
    <property type="project" value="InterPro"/>
</dbReference>
<dbReference type="AlphaFoldDB" id="B3CI42"/>
<dbReference type="Proteomes" id="UP000004596">
    <property type="component" value="Unassembled WGS sequence"/>
</dbReference>
<dbReference type="Gene3D" id="2.60.40.3620">
    <property type="match status" value="3"/>
</dbReference>
<reference evidence="3 4" key="1">
    <citation type="submission" date="2008-04" db="EMBL/GenBank/DDBJ databases">
        <title>Draft genome sequence of Bacteroides intestinalis (DSM 17393).</title>
        <authorList>
            <person name="Sudarsanam P."/>
            <person name="Ley R."/>
            <person name="Guruge J."/>
            <person name="Turnbaugh P.J."/>
            <person name="Mahowald M."/>
            <person name="Liep D."/>
            <person name="Gordon J."/>
        </authorList>
    </citation>
    <scope>NUCLEOTIDE SEQUENCE [LARGE SCALE GENOMIC DNA]</scope>
    <source>
        <strain evidence="3 4">DSM 17393</strain>
    </source>
</reference>
<dbReference type="PROSITE" id="PS51257">
    <property type="entry name" value="PROKAR_LIPOPROTEIN"/>
    <property type="match status" value="1"/>
</dbReference>
<evidence type="ECO:0000259" key="1">
    <source>
        <dbReference type="Pfam" id="PF17142"/>
    </source>
</evidence>
<dbReference type="InterPro" id="IPR058976">
    <property type="entry name" value="CBM_1st_SusF"/>
</dbReference>
<gene>
    <name evidence="3" type="ORF">BACINT_03128</name>
</gene>
<organism evidence="3 4">
    <name type="scientific">Bacteroides intestinalis DSM 17393</name>
    <dbReference type="NCBI Taxonomy" id="471870"/>
    <lineage>
        <taxon>Bacteria</taxon>
        <taxon>Pseudomonadati</taxon>
        <taxon>Bacteroidota</taxon>
        <taxon>Bacteroidia</taxon>
        <taxon>Bacteroidales</taxon>
        <taxon>Bacteroidaceae</taxon>
        <taxon>Bacteroides</taxon>
    </lineage>
</organism>
<sequence length="490" mass="53512">MIILFKKKNIMKKNQILAGLFLAGITLGACTDDYTDWANPQSNSPEEAAAKYEISFAAGADAVIDMDKFYSTIEEEAQKTDSVEIAALSSSNSEVASIKVNSININGVTINAAFKTGNIVKVNTLELDSVVRDAFFSRAHVERVLDVNMNLAVKLRNGEAVNISGTSQAKLTPITTPEVCADGYALIGDFVEVGDYWDPEHPVIMKAVEGKEGIYQATIETKVAGSNWFKIYESYDIAGGWDAANAGQIGCRVNGDDKTENFAVWTGDVYNVETPTITGKGHFVITFDAVNYTYSVTPATAYLYMAGAANGWKQIDAMASPEYNNVYKGYMYLNQEGFKFCSEENWNGTNYGADFSTAADAANIMMTEEAGFYQVVVDLNEKTYTLTPIAIGIIGPATPSGWDADTDMELAEYTEEGKGTVHYWTITTELKADELKFRANDAWDISWGGTRENLTTNNGANLKIETAGTYTINLYPLCEGKSYCTIEAVN</sequence>
<dbReference type="CDD" id="cd12967">
    <property type="entry name" value="CBM_SusE-F_like_u1"/>
    <property type="match status" value="1"/>
</dbReference>
<accession>B3CI42</accession>
<protein>
    <submittedName>
        <fullName evidence="3">Uncharacterized protein</fullName>
    </submittedName>
</protein>
<dbReference type="STRING" id="471870.BACINT_03128"/>
<reference evidence="3 4" key="2">
    <citation type="submission" date="2008-04" db="EMBL/GenBank/DDBJ databases">
        <authorList>
            <person name="Fulton L."/>
            <person name="Clifton S."/>
            <person name="Fulton B."/>
            <person name="Xu J."/>
            <person name="Minx P."/>
            <person name="Pepin K.H."/>
            <person name="Johnson M."/>
            <person name="Thiruvilangam P."/>
            <person name="Bhonagiri V."/>
            <person name="Nash W.E."/>
            <person name="Mardis E.R."/>
            <person name="Wilson R.K."/>
        </authorList>
    </citation>
    <scope>NUCLEOTIDE SEQUENCE [LARGE SCALE GENOMIC DNA]</scope>
    <source>
        <strain evidence="3 4">DSM 17393</strain>
    </source>
</reference>
<dbReference type="Pfam" id="PF17142">
    <property type="entry name" value="SusF_N"/>
    <property type="match status" value="1"/>
</dbReference>
<name>B3CI42_9BACE</name>